<evidence type="ECO:0000256" key="1">
    <source>
        <dbReference type="SAM" id="MobiDB-lite"/>
    </source>
</evidence>
<feature type="compositionally biased region" description="Low complexity" evidence="1">
    <location>
        <begin position="295"/>
        <end position="311"/>
    </location>
</feature>
<feature type="region of interest" description="Disordered" evidence="1">
    <location>
        <begin position="180"/>
        <end position="219"/>
    </location>
</feature>
<evidence type="ECO:0000313" key="2">
    <source>
        <dbReference type="EMBL" id="KAL0273571.1"/>
    </source>
</evidence>
<organism evidence="2">
    <name type="scientific">Menopon gallinae</name>
    <name type="common">poultry shaft louse</name>
    <dbReference type="NCBI Taxonomy" id="328185"/>
    <lineage>
        <taxon>Eukaryota</taxon>
        <taxon>Metazoa</taxon>
        <taxon>Ecdysozoa</taxon>
        <taxon>Arthropoda</taxon>
        <taxon>Hexapoda</taxon>
        <taxon>Insecta</taxon>
        <taxon>Pterygota</taxon>
        <taxon>Neoptera</taxon>
        <taxon>Paraneoptera</taxon>
        <taxon>Psocodea</taxon>
        <taxon>Troctomorpha</taxon>
        <taxon>Phthiraptera</taxon>
        <taxon>Amblycera</taxon>
        <taxon>Menoponidae</taxon>
        <taxon>Menopon</taxon>
    </lineage>
</organism>
<feature type="compositionally biased region" description="Polar residues" evidence="1">
    <location>
        <begin position="580"/>
        <end position="597"/>
    </location>
</feature>
<feature type="region of interest" description="Disordered" evidence="1">
    <location>
        <begin position="282"/>
        <end position="311"/>
    </location>
</feature>
<dbReference type="AlphaFoldDB" id="A0AAW2HV04"/>
<feature type="region of interest" description="Disordered" evidence="1">
    <location>
        <begin position="565"/>
        <end position="597"/>
    </location>
</feature>
<dbReference type="EMBL" id="JARGDH010000003">
    <property type="protein sequence ID" value="KAL0273571.1"/>
    <property type="molecule type" value="Genomic_DNA"/>
</dbReference>
<protein>
    <submittedName>
        <fullName evidence="2">Uncharacterized protein</fullName>
    </submittedName>
</protein>
<comment type="caution">
    <text evidence="2">The sequence shown here is derived from an EMBL/GenBank/DDBJ whole genome shotgun (WGS) entry which is preliminary data.</text>
</comment>
<sequence>MDYKLMCFPCLRKKKKLSSVESSSTEFDDRFEYIVDKYTIRKIPLYPLEDSDKIQEPPSQEEQYEEKTRDLPDVMITQEKDIDEFTRISILPEMAYSVPRVTPVMPLTTHSSRSVKEKPRPADILDSTAQVPRRPITKPNYVAIPSKASIHTKDIMLTKREITNQYLNNFSSVFVDNLKDQVPKDPESLPKLGRPYTSAMKDLSLSGGPPKSKRKSDTCKNKVQKLVYALPDRNVADSDIDCDEPGSLPGCRDGSVMFHPDNRSRDKGRTLSTTFKSNLKRQSSCSDTDGLCQASRPQSSNQTASSSSSKQITYEEIQALDVGYEFSNSEKYGVKPKMTRIRITNMDVDAIEREKEVAVRAEHVSRVNSNSWKLRDPSYRSERTRSHSPSSRVHAFRADVFPVTNGSVHDADDRRRHLQYFFEEGFLPNDANLAVKINVEKESKSGFSATEDSQKTDSECGNILVYNRKDAGKTETEYLTSSVEMNQDRMWSLKGVKPCIKTATRPSSVSSERSGTYFFRQRSFLPEGCAQPYKSAMVCRSRSFESLSSTKKEEQEIAKALPVLRFEERRGEEPETETTNSVYSRDSKTSSLATSPFTSDVDFGKKATLRWKIIIKHHKDDQKGRSDSQ</sequence>
<accession>A0AAW2HV04</accession>
<feature type="region of interest" description="Disordered" evidence="1">
    <location>
        <begin position="249"/>
        <end position="269"/>
    </location>
</feature>
<gene>
    <name evidence="2" type="ORF">PYX00_006210</name>
</gene>
<name>A0AAW2HV04_9NEOP</name>
<proteinExistence type="predicted"/>
<feature type="compositionally biased region" description="Basic and acidic residues" evidence="1">
    <location>
        <begin position="260"/>
        <end position="269"/>
    </location>
</feature>
<reference evidence="2" key="1">
    <citation type="journal article" date="2024" name="Gigascience">
        <title>Chromosome-level genome of the poultry shaft louse Menopon gallinae provides insight into the host-switching and adaptive evolution of parasitic lice.</title>
        <authorList>
            <person name="Xu Y."/>
            <person name="Ma L."/>
            <person name="Liu S."/>
            <person name="Liang Y."/>
            <person name="Liu Q."/>
            <person name="He Z."/>
            <person name="Tian L."/>
            <person name="Duan Y."/>
            <person name="Cai W."/>
            <person name="Li H."/>
            <person name="Song F."/>
        </authorList>
    </citation>
    <scope>NUCLEOTIDE SEQUENCE</scope>
    <source>
        <strain evidence="2">Cailab_2023a</strain>
    </source>
</reference>